<feature type="chain" id="PRO_5016881118" description="Lipoprotein" evidence="2">
    <location>
        <begin position="18"/>
        <end position="75"/>
    </location>
</feature>
<feature type="compositionally biased region" description="Basic and acidic residues" evidence="1">
    <location>
        <begin position="56"/>
        <end position="75"/>
    </location>
</feature>
<dbReference type="NCBIfam" id="NF038104">
    <property type="entry name" value="lipo_NF038104"/>
    <property type="match status" value="1"/>
</dbReference>
<accession>A0A345P635</accession>
<feature type="signal peptide" evidence="2">
    <location>
        <begin position="1"/>
        <end position="17"/>
    </location>
</feature>
<evidence type="ECO:0000313" key="4">
    <source>
        <dbReference type="Proteomes" id="UP000253940"/>
    </source>
</evidence>
<proteinExistence type="predicted"/>
<dbReference type="RefSeq" id="WP_114898854.1">
    <property type="nucleotide sequence ID" value="NZ_CP031222.1"/>
</dbReference>
<organism evidence="3 4">
    <name type="scientific">Aquirhabdus parva</name>
    <dbReference type="NCBI Taxonomy" id="2283318"/>
    <lineage>
        <taxon>Bacteria</taxon>
        <taxon>Pseudomonadati</taxon>
        <taxon>Pseudomonadota</taxon>
        <taxon>Gammaproteobacteria</taxon>
        <taxon>Moraxellales</taxon>
        <taxon>Moraxellaceae</taxon>
        <taxon>Aquirhabdus</taxon>
    </lineage>
</organism>
<reference evidence="3 4" key="1">
    <citation type="submission" date="2018-07" db="EMBL/GenBank/DDBJ databases">
        <title>Genome sequencing of Moraxellaceae gen. HYN0046.</title>
        <authorList>
            <person name="Kim M."/>
            <person name="Yi H."/>
        </authorList>
    </citation>
    <scope>NUCLEOTIDE SEQUENCE [LARGE SCALE GENOMIC DNA]</scope>
    <source>
        <strain evidence="3 4">HYN0046</strain>
    </source>
</reference>
<gene>
    <name evidence="3" type="ORF">HYN46_07795</name>
</gene>
<evidence type="ECO:0000313" key="3">
    <source>
        <dbReference type="EMBL" id="AXI02744.1"/>
    </source>
</evidence>
<dbReference type="Proteomes" id="UP000253940">
    <property type="component" value="Chromosome"/>
</dbReference>
<dbReference type="AlphaFoldDB" id="A0A345P635"/>
<evidence type="ECO:0008006" key="5">
    <source>
        <dbReference type="Google" id="ProtNLM"/>
    </source>
</evidence>
<feature type="region of interest" description="Disordered" evidence="1">
    <location>
        <begin position="55"/>
        <end position="75"/>
    </location>
</feature>
<dbReference type="KEGG" id="mbah:HYN46_07795"/>
<keyword evidence="4" id="KW-1185">Reference proteome</keyword>
<dbReference type="EMBL" id="CP031222">
    <property type="protein sequence ID" value="AXI02744.1"/>
    <property type="molecule type" value="Genomic_DNA"/>
</dbReference>
<evidence type="ECO:0000256" key="2">
    <source>
        <dbReference type="SAM" id="SignalP"/>
    </source>
</evidence>
<sequence>MKKVLLACIASSSLLLSGCITDIVTVPLGIAYDVTKVAVKGTAAVVGGTVDLLTPDSKDKKDDDKKDTSKSDAAS</sequence>
<evidence type="ECO:0000256" key="1">
    <source>
        <dbReference type="SAM" id="MobiDB-lite"/>
    </source>
</evidence>
<name>A0A345P635_9GAMM</name>
<protein>
    <recommendedName>
        <fullName evidence="5">Lipoprotein</fullName>
    </recommendedName>
</protein>
<dbReference type="PROSITE" id="PS51257">
    <property type="entry name" value="PROKAR_LIPOPROTEIN"/>
    <property type="match status" value="1"/>
</dbReference>
<keyword evidence="2" id="KW-0732">Signal</keyword>